<evidence type="ECO:0000313" key="4">
    <source>
        <dbReference type="EMBL" id="KAG5456687.1"/>
    </source>
</evidence>
<comment type="caution">
    <text evidence="4">The sequence shown here is derived from an EMBL/GenBank/DDBJ whole genome shotgun (WGS) entry which is preliminary data.</text>
</comment>
<dbReference type="SUPFAM" id="SSF53383">
    <property type="entry name" value="PLP-dependent transferases"/>
    <property type="match status" value="1"/>
</dbReference>
<dbReference type="Gene3D" id="3.90.1150.10">
    <property type="entry name" value="Aspartate Aminotransferase, domain 1"/>
    <property type="match status" value="1"/>
</dbReference>
<proteinExistence type="predicted"/>
<evidence type="ECO:0000256" key="1">
    <source>
        <dbReference type="ARBA" id="ARBA00001933"/>
    </source>
</evidence>
<dbReference type="AlphaFoldDB" id="A0A8H7ZP11"/>
<dbReference type="OrthoDB" id="65434at2759"/>
<evidence type="ECO:0000313" key="5">
    <source>
        <dbReference type="Proteomes" id="UP000673691"/>
    </source>
</evidence>
<comment type="cofactor">
    <cofactor evidence="1">
        <name>pyridoxal 5'-phosphate</name>
        <dbReference type="ChEBI" id="CHEBI:597326"/>
    </cofactor>
</comment>
<dbReference type="Proteomes" id="UP000673691">
    <property type="component" value="Unassembled WGS sequence"/>
</dbReference>
<dbReference type="GO" id="GO:0016020">
    <property type="term" value="C:membrane"/>
    <property type="evidence" value="ECO:0007669"/>
    <property type="project" value="GOC"/>
</dbReference>
<reference evidence="4 5" key="1">
    <citation type="journal article" name="Sci. Rep.">
        <title>Genome-scale phylogenetic analyses confirm Olpidium as the closest living zoosporic fungus to the non-flagellated, terrestrial fungi.</title>
        <authorList>
            <person name="Chang Y."/>
            <person name="Rochon D."/>
            <person name="Sekimoto S."/>
            <person name="Wang Y."/>
            <person name="Chovatia M."/>
            <person name="Sandor L."/>
            <person name="Salamov A."/>
            <person name="Grigoriev I.V."/>
            <person name="Stajich J.E."/>
            <person name="Spatafora J.W."/>
        </authorList>
    </citation>
    <scope>NUCLEOTIDE SEQUENCE [LARGE SCALE GENOMIC DNA]</scope>
    <source>
        <strain evidence="4">S191</strain>
    </source>
</reference>
<dbReference type="GO" id="GO:0004758">
    <property type="term" value="F:serine C-palmitoyltransferase activity"/>
    <property type="evidence" value="ECO:0007669"/>
    <property type="project" value="TreeGrafter"/>
</dbReference>
<dbReference type="InterPro" id="IPR015424">
    <property type="entry name" value="PyrdxlP-dep_Trfase"/>
</dbReference>
<dbReference type="PANTHER" id="PTHR13693:SF3">
    <property type="entry name" value="LD36009P"/>
    <property type="match status" value="1"/>
</dbReference>
<name>A0A8H7ZP11_9FUNG</name>
<feature type="region of interest" description="Disordered" evidence="3">
    <location>
        <begin position="147"/>
        <end position="166"/>
    </location>
</feature>
<dbReference type="InterPro" id="IPR050087">
    <property type="entry name" value="AON_synthase_class-II"/>
</dbReference>
<dbReference type="PANTHER" id="PTHR13693">
    <property type="entry name" value="CLASS II AMINOTRANSFERASE/8-AMINO-7-OXONONANOATE SYNTHASE"/>
    <property type="match status" value="1"/>
</dbReference>
<gene>
    <name evidence="4" type="ORF">BJ554DRAFT_3499</name>
</gene>
<sequence>MTFPVIQQISTSLRIIAGEDGTDSGQKRLKQLHFNARYFSTRLRHMGFIVYGEESSPVVPLLLFNPAKISRGMAVVVVGYPATPIISSRDLDWVLQRLRWDEKAIFGSANAALLASRADFMQTSFFLLFSSEVGDVLDLKYRNPWFGKPSRAAPSSPLPEDPSALDDVKDWWTSAEE</sequence>
<dbReference type="InterPro" id="IPR015422">
    <property type="entry name" value="PyrdxlP-dep_Trfase_small"/>
</dbReference>
<keyword evidence="2" id="KW-0808">Transferase</keyword>
<dbReference type="EMBL" id="JAEFCI010011327">
    <property type="protein sequence ID" value="KAG5456687.1"/>
    <property type="molecule type" value="Genomic_DNA"/>
</dbReference>
<evidence type="ECO:0000256" key="2">
    <source>
        <dbReference type="ARBA" id="ARBA00022679"/>
    </source>
</evidence>
<dbReference type="GO" id="GO:0046513">
    <property type="term" value="P:ceramide biosynthetic process"/>
    <property type="evidence" value="ECO:0007669"/>
    <property type="project" value="TreeGrafter"/>
</dbReference>
<keyword evidence="5" id="KW-1185">Reference proteome</keyword>
<dbReference type="GO" id="GO:0017059">
    <property type="term" value="C:serine palmitoyltransferase complex"/>
    <property type="evidence" value="ECO:0007669"/>
    <property type="project" value="TreeGrafter"/>
</dbReference>
<organism evidence="4 5">
    <name type="scientific">Olpidium bornovanus</name>
    <dbReference type="NCBI Taxonomy" id="278681"/>
    <lineage>
        <taxon>Eukaryota</taxon>
        <taxon>Fungi</taxon>
        <taxon>Fungi incertae sedis</taxon>
        <taxon>Olpidiomycota</taxon>
        <taxon>Olpidiomycotina</taxon>
        <taxon>Olpidiomycetes</taxon>
        <taxon>Olpidiales</taxon>
        <taxon>Olpidiaceae</taxon>
        <taxon>Olpidium</taxon>
    </lineage>
</organism>
<accession>A0A8H7ZP11</accession>
<evidence type="ECO:0000256" key="3">
    <source>
        <dbReference type="SAM" id="MobiDB-lite"/>
    </source>
</evidence>
<dbReference type="GO" id="GO:0046512">
    <property type="term" value="P:sphingosine biosynthetic process"/>
    <property type="evidence" value="ECO:0007669"/>
    <property type="project" value="TreeGrafter"/>
</dbReference>
<protein>
    <submittedName>
        <fullName evidence="4">Uncharacterized protein</fullName>
    </submittedName>
</protein>